<keyword evidence="1" id="KW-0472">Membrane</keyword>
<dbReference type="Proteomes" id="UP001154061">
    <property type="component" value="Unassembled WGS sequence"/>
</dbReference>
<evidence type="ECO:0000313" key="2">
    <source>
        <dbReference type="EMBL" id="MDF9747922.1"/>
    </source>
</evidence>
<feature type="transmembrane region" description="Helical" evidence="1">
    <location>
        <begin position="12"/>
        <end position="28"/>
    </location>
</feature>
<dbReference type="RefSeq" id="WP_277524391.1">
    <property type="nucleotide sequence ID" value="NZ_JAMQOT010000010.1"/>
</dbReference>
<protein>
    <submittedName>
        <fullName evidence="2">Uncharacterized protein</fullName>
    </submittedName>
</protein>
<evidence type="ECO:0000256" key="1">
    <source>
        <dbReference type="SAM" id="Phobius"/>
    </source>
</evidence>
<dbReference type="EMBL" id="JAMQOT010000010">
    <property type="protein sequence ID" value="MDF9747922.1"/>
    <property type="molecule type" value="Genomic_DNA"/>
</dbReference>
<organism evidence="2 3">
    <name type="scientific">Natrinema salsiterrestre</name>
    <dbReference type="NCBI Taxonomy" id="2950540"/>
    <lineage>
        <taxon>Archaea</taxon>
        <taxon>Methanobacteriati</taxon>
        <taxon>Methanobacteriota</taxon>
        <taxon>Stenosarchaea group</taxon>
        <taxon>Halobacteria</taxon>
        <taxon>Halobacteriales</taxon>
        <taxon>Natrialbaceae</taxon>
        <taxon>Natrinema</taxon>
    </lineage>
</organism>
<sequence>MGLTSQIKNGGWGALAIYVYSLLVLLYWDIPLISTDRIALVAATVPALAVMFTVVVANDWLNDFWAGGNLKRSTATILRITGENDFFDSAQQEVKDAIDDFDEKGYSHHVSILAGILLAITVPITGYVIGKFVGLFIGVGLAAIILRVFSVRSFRELNQLAKQMSVPYEENYENQ</sequence>
<keyword evidence="3" id="KW-1185">Reference proteome</keyword>
<reference evidence="2" key="1">
    <citation type="submission" date="2022-06" db="EMBL/GenBank/DDBJ databases">
        <title>Natrinema sp. a new haloarchaeum isolate from saline soil.</title>
        <authorList>
            <person name="Strakova D."/>
            <person name="Galisteo C."/>
            <person name="Sanchez-Porro C."/>
            <person name="Ventosa A."/>
        </authorList>
    </citation>
    <scope>NUCLEOTIDE SEQUENCE</scope>
    <source>
        <strain evidence="2">S1CR25-10</strain>
    </source>
</reference>
<feature type="transmembrane region" description="Helical" evidence="1">
    <location>
        <begin position="135"/>
        <end position="154"/>
    </location>
</feature>
<gene>
    <name evidence="2" type="ORF">NDI89_20295</name>
</gene>
<evidence type="ECO:0000313" key="3">
    <source>
        <dbReference type="Proteomes" id="UP001154061"/>
    </source>
</evidence>
<accession>A0A9Q4L5B9</accession>
<keyword evidence="1" id="KW-1133">Transmembrane helix</keyword>
<feature type="transmembrane region" description="Helical" evidence="1">
    <location>
        <begin position="110"/>
        <end position="129"/>
    </location>
</feature>
<proteinExistence type="predicted"/>
<comment type="caution">
    <text evidence="2">The sequence shown here is derived from an EMBL/GenBank/DDBJ whole genome shotgun (WGS) entry which is preliminary data.</text>
</comment>
<dbReference type="AlphaFoldDB" id="A0A9Q4L5B9"/>
<keyword evidence="1" id="KW-0812">Transmembrane</keyword>
<name>A0A9Q4L5B9_9EURY</name>
<feature type="transmembrane region" description="Helical" evidence="1">
    <location>
        <begin position="40"/>
        <end position="61"/>
    </location>
</feature>